<gene>
    <name evidence="1" type="ordered locus">TherJR_1289</name>
</gene>
<keyword evidence="2" id="KW-1185">Reference proteome</keyword>
<organism evidence="1 2">
    <name type="scientific">Thermincola potens (strain JR)</name>
    <dbReference type="NCBI Taxonomy" id="635013"/>
    <lineage>
        <taxon>Bacteria</taxon>
        <taxon>Bacillati</taxon>
        <taxon>Bacillota</taxon>
        <taxon>Clostridia</taxon>
        <taxon>Eubacteriales</taxon>
        <taxon>Thermincolaceae</taxon>
        <taxon>Thermincola</taxon>
    </lineage>
</organism>
<dbReference type="Proteomes" id="UP000002377">
    <property type="component" value="Chromosome"/>
</dbReference>
<accession>D5XET0</accession>
<protein>
    <submittedName>
        <fullName evidence="1">Uncharacterized protein</fullName>
    </submittedName>
</protein>
<dbReference type="KEGG" id="tjr:TherJR_1289"/>
<evidence type="ECO:0000313" key="1">
    <source>
        <dbReference type="EMBL" id="ADG82151.1"/>
    </source>
</evidence>
<name>D5XET0_THEPJ</name>
<proteinExistence type="predicted"/>
<dbReference type="RefSeq" id="WP_013120169.1">
    <property type="nucleotide sequence ID" value="NC_014152.1"/>
</dbReference>
<sequence length="154" mass="16448">MAKIVLPSDGIVNGSINNKKGTKATISANVSCQLFSPVGTVSGTVQFPSKFGLLQRFSFSSNTPVFVRTFKFGGIENVEAVFKKVTLINFDTNTATKNCVLTLVASQVVPNIWVGAFTIICPNGQKIVIFGVFSGNVTVNRQVSCGVLPLFKNP</sequence>
<evidence type="ECO:0000313" key="2">
    <source>
        <dbReference type="Proteomes" id="UP000002377"/>
    </source>
</evidence>
<dbReference type="STRING" id="635013.TherJR_1289"/>
<dbReference type="AlphaFoldDB" id="D5XET0"/>
<dbReference type="HOGENOM" id="CLU_1703405_0_0_9"/>
<dbReference type="EMBL" id="CP002028">
    <property type="protein sequence ID" value="ADG82151.1"/>
    <property type="molecule type" value="Genomic_DNA"/>
</dbReference>
<reference evidence="1 2" key="1">
    <citation type="submission" date="2010-05" db="EMBL/GenBank/DDBJ databases">
        <title>Complete sequence of Thermincola sp. JR.</title>
        <authorList>
            <consortium name="US DOE Joint Genome Institute"/>
            <person name="Lucas S."/>
            <person name="Copeland A."/>
            <person name="Lapidus A."/>
            <person name="Cheng J.-F."/>
            <person name="Bruce D."/>
            <person name="Goodwin L."/>
            <person name="Pitluck S."/>
            <person name="Chertkov O."/>
            <person name="Detter J.C."/>
            <person name="Han C."/>
            <person name="Tapia R."/>
            <person name="Land M."/>
            <person name="Hauser L."/>
            <person name="Kyrpides N."/>
            <person name="Mikhailova N."/>
            <person name="Hazen T.C."/>
            <person name="Woyke T."/>
        </authorList>
    </citation>
    <scope>NUCLEOTIDE SEQUENCE [LARGE SCALE GENOMIC DNA]</scope>
    <source>
        <strain evidence="1 2">JR</strain>
    </source>
</reference>